<comment type="caution">
    <text evidence="3">The sequence shown here is derived from an EMBL/GenBank/DDBJ whole genome shotgun (WGS) entry which is preliminary data.</text>
</comment>
<organism evidence="3 4">
    <name type="scientific">Mycolicibacterium tusciae</name>
    <dbReference type="NCBI Taxonomy" id="75922"/>
    <lineage>
        <taxon>Bacteria</taxon>
        <taxon>Bacillati</taxon>
        <taxon>Actinomycetota</taxon>
        <taxon>Actinomycetes</taxon>
        <taxon>Mycobacteriales</taxon>
        <taxon>Mycobacteriaceae</taxon>
        <taxon>Mycolicibacterium</taxon>
    </lineage>
</organism>
<dbReference type="PANTHER" id="PTHR34075:SF5">
    <property type="entry name" value="BLR3430 PROTEIN"/>
    <property type="match status" value="1"/>
</dbReference>
<dbReference type="EMBL" id="MVIM01000009">
    <property type="protein sequence ID" value="ORB63967.1"/>
    <property type="molecule type" value="Genomic_DNA"/>
</dbReference>
<feature type="domain" description="ChsH2 C-terminal OB-fold" evidence="1">
    <location>
        <begin position="59"/>
        <end position="124"/>
    </location>
</feature>
<evidence type="ECO:0000313" key="4">
    <source>
        <dbReference type="Proteomes" id="UP000192411"/>
    </source>
</evidence>
<dbReference type="PANTHER" id="PTHR34075">
    <property type="entry name" value="BLR3430 PROTEIN"/>
    <property type="match status" value="1"/>
</dbReference>
<feature type="domain" description="ChsH2 rubredoxin-like zinc ribbon" evidence="2">
    <location>
        <begin position="23"/>
        <end position="55"/>
    </location>
</feature>
<dbReference type="Pfam" id="PF01796">
    <property type="entry name" value="OB_ChsH2_C"/>
    <property type="match status" value="1"/>
</dbReference>
<keyword evidence="3" id="KW-0238">DNA-binding</keyword>
<dbReference type="InterPro" id="IPR002878">
    <property type="entry name" value="ChsH2_C"/>
</dbReference>
<reference evidence="3 4" key="1">
    <citation type="submission" date="2017-02" db="EMBL/GenBank/DDBJ databases">
        <title>The new phylogeny of genus Mycobacterium.</title>
        <authorList>
            <person name="Tortoli E."/>
            <person name="Trovato A."/>
            <person name="Cirillo D.M."/>
        </authorList>
    </citation>
    <scope>NUCLEOTIDE SEQUENCE [LARGE SCALE GENOMIC DNA]</scope>
    <source>
        <strain evidence="3 4">DSM 44338</strain>
    </source>
</reference>
<accession>A0A1X0JP51</accession>
<name>A0A1X0JP51_9MYCO</name>
<keyword evidence="4" id="KW-1185">Reference proteome</keyword>
<dbReference type="GO" id="GO:0003677">
    <property type="term" value="F:DNA binding"/>
    <property type="evidence" value="ECO:0007669"/>
    <property type="project" value="UniProtKB-KW"/>
</dbReference>
<dbReference type="Proteomes" id="UP000192411">
    <property type="component" value="Unassembled WGS sequence"/>
</dbReference>
<dbReference type="InterPro" id="IPR012340">
    <property type="entry name" value="NA-bd_OB-fold"/>
</dbReference>
<sequence length="143" mass="15685">MSNHAPPSARMLPALDDHNRAFWTGGAEGALRIPFCASCGTWVTPLAAECPDCDGVLEYRPVSGRGTVFTYTVNYQPFNPGVPVPYVIAIVELEEQDDLRIATNIVDCEPDSVYVGLPVEVRFEHQVVGDESVYMPVFAPRVD</sequence>
<dbReference type="AlphaFoldDB" id="A0A1X0JP51"/>
<dbReference type="InterPro" id="IPR052513">
    <property type="entry name" value="Thioester_dehydratase-like"/>
</dbReference>
<dbReference type="InterPro" id="IPR022002">
    <property type="entry name" value="ChsH2_Znr"/>
</dbReference>
<evidence type="ECO:0000259" key="1">
    <source>
        <dbReference type="Pfam" id="PF01796"/>
    </source>
</evidence>
<gene>
    <name evidence="3" type="ORF">BST47_18285</name>
</gene>
<dbReference type="Pfam" id="PF12172">
    <property type="entry name" value="zf-ChsH2"/>
    <property type="match status" value="1"/>
</dbReference>
<evidence type="ECO:0000313" key="3">
    <source>
        <dbReference type="EMBL" id="ORB63967.1"/>
    </source>
</evidence>
<evidence type="ECO:0000259" key="2">
    <source>
        <dbReference type="Pfam" id="PF12172"/>
    </source>
</evidence>
<proteinExistence type="predicted"/>
<dbReference type="OrthoDB" id="7470921at2"/>
<dbReference type="STRING" id="75922.BST47_18285"/>
<protein>
    <submittedName>
        <fullName evidence="3">DNA-binding protein</fullName>
    </submittedName>
</protein>
<dbReference type="SUPFAM" id="SSF50249">
    <property type="entry name" value="Nucleic acid-binding proteins"/>
    <property type="match status" value="1"/>
</dbReference>